<dbReference type="PROSITE" id="PS50056">
    <property type="entry name" value="TYR_PHOSPHATASE_2"/>
    <property type="match status" value="1"/>
</dbReference>
<dbReference type="PROSITE" id="PS00383">
    <property type="entry name" value="TYR_PHOSPHATASE_1"/>
    <property type="match status" value="1"/>
</dbReference>
<dbReference type="GO" id="GO:0004721">
    <property type="term" value="F:phosphoprotein phosphatase activity"/>
    <property type="evidence" value="ECO:0007669"/>
    <property type="project" value="InterPro"/>
</dbReference>
<sequence length="269" mass="27874">MAEAAMSMQVEGLYNFRDIAGMPLASGGTTRAGVLFRSEALGTLTQVGVDDLAATDIGTIVDFRTPTERQAAPDRVPTSRPFTVVDLPMLEGAMADMTGRFVAGGPSTPPPSEIADAMASLPTLGELYLEMLQHGAPQFAEVARLIAASTDDSPSAVLVHCTAGKDRTGVATALMLDAAGVERAAVVADYAVSQHNLAGPWADGMLHSIASFGLPVSPELRTLVTGTPPEAIEQALSWTDDEHGGAAEYLLSGGLQPAELDGLRARMAG</sequence>
<accession>A0A1N6IB57</accession>
<dbReference type="RefSeq" id="WP_084184165.1">
    <property type="nucleotide sequence ID" value="NZ_FSRJ01000006.1"/>
</dbReference>
<name>A0A1N6IB57_9MICO</name>
<dbReference type="SUPFAM" id="SSF52799">
    <property type="entry name" value="(Phosphotyrosine protein) phosphatases II"/>
    <property type="match status" value="1"/>
</dbReference>
<dbReference type="AlphaFoldDB" id="A0A1N6IB57"/>
<dbReference type="InterPro" id="IPR029021">
    <property type="entry name" value="Prot-tyrosine_phosphatase-like"/>
</dbReference>
<organism evidence="2 3">
    <name type="scientific">Agromyces cerinus subsp. cerinus</name>
    <dbReference type="NCBI Taxonomy" id="232089"/>
    <lineage>
        <taxon>Bacteria</taxon>
        <taxon>Bacillati</taxon>
        <taxon>Actinomycetota</taxon>
        <taxon>Actinomycetes</taxon>
        <taxon>Micrococcales</taxon>
        <taxon>Microbacteriaceae</taxon>
        <taxon>Agromyces</taxon>
    </lineage>
</organism>
<feature type="domain" description="Tyrosine specific protein phosphatases" evidence="1">
    <location>
        <begin position="137"/>
        <end position="176"/>
    </location>
</feature>
<dbReference type="Proteomes" id="UP000184699">
    <property type="component" value="Unassembled WGS sequence"/>
</dbReference>
<proteinExistence type="predicted"/>
<dbReference type="InterPro" id="IPR016130">
    <property type="entry name" value="Tyr_Pase_AS"/>
</dbReference>
<dbReference type="Gene3D" id="3.90.190.10">
    <property type="entry name" value="Protein tyrosine phosphatase superfamily"/>
    <property type="match status" value="1"/>
</dbReference>
<evidence type="ECO:0000259" key="1">
    <source>
        <dbReference type="PROSITE" id="PS50056"/>
    </source>
</evidence>
<evidence type="ECO:0000313" key="3">
    <source>
        <dbReference type="Proteomes" id="UP000184699"/>
    </source>
</evidence>
<gene>
    <name evidence="2" type="ORF">SAMN05443544_3852</name>
</gene>
<dbReference type="InterPro" id="IPR026893">
    <property type="entry name" value="Tyr/Ser_Pase_IphP-type"/>
</dbReference>
<dbReference type="STRING" id="232089.SAMN05443544_3852"/>
<dbReference type="OrthoDB" id="1188001at2"/>
<protein>
    <submittedName>
        <fullName evidence="2">Protein-tyrosine phosphatase</fullName>
    </submittedName>
</protein>
<evidence type="ECO:0000313" key="2">
    <source>
        <dbReference type="EMBL" id="SIO29209.1"/>
    </source>
</evidence>
<keyword evidence="3" id="KW-1185">Reference proteome</keyword>
<dbReference type="InterPro" id="IPR000387">
    <property type="entry name" value="Tyr_Pase_dom"/>
</dbReference>
<dbReference type="Pfam" id="PF13350">
    <property type="entry name" value="Y_phosphatase3"/>
    <property type="match status" value="1"/>
</dbReference>
<dbReference type="EMBL" id="FSRJ01000006">
    <property type="protein sequence ID" value="SIO29209.1"/>
    <property type="molecule type" value="Genomic_DNA"/>
</dbReference>
<reference evidence="3" key="1">
    <citation type="submission" date="2016-11" db="EMBL/GenBank/DDBJ databases">
        <authorList>
            <person name="Varghese N."/>
            <person name="Submissions S."/>
        </authorList>
    </citation>
    <scope>NUCLEOTIDE SEQUENCE [LARGE SCALE GENOMIC DNA]</scope>
    <source>
        <strain evidence="3">DSM 8595</strain>
    </source>
</reference>